<proteinExistence type="predicted"/>
<reference evidence="5 6" key="1">
    <citation type="journal article" date="2016" name="Nat. Commun.">
        <title>Thousands of microbial genomes shed light on interconnected biogeochemical processes in an aquifer system.</title>
        <authorList>
            <person name="Anantharaman K."/>
            <person name="Brown C.T."/>
            <person name="Hug L.A."/>
            <person name="Sharon I."/>
            <person name="Castelle C.J."/>
            <person name="Probst A.J."/>
            <person name="Thomas B.C."/>
            <person name="Singh A."/>
            <person name="Wilkins M.J."/>
            <person name="Karaoz U."/>
            <person name="Brodie E.L."/>
            <person name="Williams K.H."/>
            <person name="Hubbard S.S."/>
            <person name="Banfield J.F."/>
        </authorList>
    </citation>
    <scope>NUCLEOTIDE SEQUENCE [LARGE SCALE GENOMIC DNA]</scope>
</reference>
<dbReference type="EMBL" id="MGEJ01000014">
    <property type="protein sequence ID" value="OGL80199.1"/>
    <property type="molecule type" value="Genomic_DNA"/>
</dbReference>
<dbReference type="GO" id="GO:0032259">
    <property type="term" value="P:methylation"/>
    <property type="evidence" value="ECO:0007669"/>
    <property type="project" value="UniProtKB-KW"/>
</dbReference>
<feature type="coiled-coil region" evidence="4">
    <location>
        <begin position="306"/>
        <end position="333"/>
    </location>
</feature>
<dbReference type="AlphaFoldDB" id="A0A1F7UPM1"/>
<dbReference type="Pfam" id="PF02086">
    <property type="entry name" value="MethyltransfD12"/>
    <property type="match status" value="1"/>
</dbReference>
<comment type="caution">
    <text evidence="5">The sequence shown here is derived from an EMBL/GenBank/DDBJ whole genome shotgun (WGS) entry which is preliminary data.</text>
</comment>
<keyword evidence="2 5" id="KW-0808">Transferase</keyword>
<dbReference type="SUPFAM" id="SSF53335">
    <property type="entry name" value="S-adenosyl-L-methionine-dependent methyltransferases"/>
    <property type="match status" value="1"/>
</dbReference>
<organism evidence="5 6">
    <name type="scientific">Candidatus Uhrbacteria bacterium RIFCSPLOWO2_01_FULL_47_24</name>
    <dbReference type="NCBI Taxonomy" id="1802401"/>
    <lineage>
        <taxon>Bacteria</taxon>
        <taxon>Candidatus Uhriibacteriota</taxon>
    </lineage>
</organism>
<dbReference type="InterPro" id="IPR012327">
    <property type="entry name" value="MeTrfase_D12"/>
</dbReference>
<evidence type="ECO:0000313" key="5">
    <source>
        <dbReference type="EMBL" id="OGL80199.1"/>
    </source>
</evidence>
<dbReference type="GO" id="GO:0009307">
    <property type="term" value="P:DNA restriction-modification system"/>
    <property type="evidence" value="ECO:0007669"/>
    <property type="project" value="InterPro"/>
</dbReference>
<sequence>MFDLKTQGVKYTGSKREILPALLELIRPMNVKTVLDGFSGTTRVSQALKQAGYTVYANDIADWSKVFGECYLLNRRPVSYYLPMIEHLNKLPGKYGWFSENYGGKPNGGSAIQEDGRKRIWQIHNTKKLDAIREEIDKIANEEIEKSVLLTSLIIAMDKVDSSVGHQVSYLKKWAPRAYNIMKMEVPRLIIDEKPHKVYQKDIFDLVNDIEVDLAYYDPPYGSSNELMPPSRVRYASYYHIWKTICLNDQPKLVGVANRREDVGDMISGSVFEEFRKNDKGQYIVIDAIEKLIKNAPAKYVVLSYNNNGRATLQAIKEILKDLKKKVSIIEMDYKKNVMSTITRTTNEWINEKNGSNKEYLFVIHKTGKTEAISEIKVKKIDIRNLAFINQQKLAFSNFK</sequence>
<dbReference type="STRING" id="1802401.A3B21_02400"/>
<protein>
    <submittedName>
        <fullName evidence="5">DNA methyltransferase</fullName>
    </submittedName>
</protein>
<dbReference type="Proteomes" id="UP000176897">
    <property type="component" value="Unassembled WGS sequence"/>
</dbReference>
<keyword evidence="4" id="KW-0175">Coiled coil</keyword>
<dbReference type="InterPro" id="IPR029063">
    <property type="entry name" value="SAM-dependent_MTases_sf"/>
</dbReference>
<name>A0A1F7UPM1_9BACT</name>
<gene>
    <name evidence="5" type="ORF">A3B21_02400</name>
</gene>
<dbReference type="GO" id="GO:0009007">
    <property type="term" value="F:site-specific DNA-methyltransferase (adenine-specific) activity"/>
    <property type="evidence" value="ECO:0007669"/>
    <property type="project" value="UniProtKB-EC"/>
</dbReference>
<evidence type="ECO:0000313" key="6">
    <source>
        <dbReference type="Proteomes" id="UP000176897"/>
    </source>
</evidence>
<evidence type="ECO:0000256" key="3">
    <source>
        <dbReference type="ARBA" id="ARBA00022691"/>
    </source>
</evidence>
<keyword evidence="3" id="KW-0949">S-adenosyl-L-methionine</keyword>
<accession>A0A1F7UPM1</accession>
<evidence type="ECO:0000256" key="2">
    <source>
        <dbReference type="ARBA" id="ARBA00022679"/>
    </source>
</evidence>
<keyword evidence="1 5" id="KW-0489">Methyltransferase</keyword>
<evidence type="ECO:0000256" key="4">
    <source>
        <dbReference type="SAM" id="Coils"/>
    </source>
</evidence>
<evidence type="ECO:0000256" key="1">
    <source>
        <dbReference type="ARBA" id="ARBA00022603"/>
    </source>
</evidence>